<dbReference type="PANTHER" id="PTHR43941:SF1">
    <property type="entry name" value="STRUCTURAL MAINTENANCE OF CHROMOSOMES PROTEIN 2"/>
    <property type="match status" value="1"/>
</dbReference>
<feature type="region of interest" description="Disordered" evidence="1">
    <location>
        <begin position="533"/>
        <end position="556"/>
    </location>
</feature>
<organism evidence="2 3">
    <name type="scientific">Callosobruchus maculatus</name>
    <name type="common">Southern cowpea weevil</name>
    <name type="synonym">Pulse bruchid</name>
    <dbReference type="NCBI Taxonomy" id="64391"/>
    <lineage>
        <taxon>Eukaryota</taxon>
        <taxon>Metazoa</taxon>
        <taxon>Ecdysozoa</taxon>
        <taxon>Arthropoda</taxon>
        <taxon>Hexapoda</taxon>
        <taxon>Insecta</taxon>
        <taxon>Pterygota</taxon>
        <taxon>Neoptera</taxon>
        <taxon>Endopterygota</taxon>
        <taxon>Coleoptera</taxon>
        <taxon>Polyphaga</taxon>
        <taxon>Cucujiformia</taxon>
        <taxon>Chrysomeloidea</taxon>
        <taxon>Chrysomelidae</taxon>
        <taxon>Bruchinae</taxon>
        <taxon>Bruchini</taxon>
        <taxon>Callosobruchus</taxon>
    </lineage>
</organism>
<evidence type="ECO:0000256" key="1">
    <source>
        <dbReference type="SAM" id="MobiDB-lite"/>
    </source>
</evidence>
<proteinExistence type="predicted"/>
<feature type="compositionally biased region" description="Basic and acidic residues" evidence="1">
    <location>
        <begin position="316"/>
        <end position="333"/>
    </location>
</feature>
<dbReference type="OrthoDB" id="3549872at2759"/>
<feature type="region of interest" description="Disordered" evidence="1">
    <location>
        <begin position="304"/>
        <end position="333"/>
    </location>
</feature>
<dbReference type="GO" id="GO:0000793">
    <property type="term" value="C:condensed chromosome"/>
    <property type="evidence" value="ECO:0007669"/>
    <property type="project" value="TreeGrafter"/>
</dbReference>
<reference evidence="2 3" key="1">
    <citation type="submission" date="2019-01" db="EMBL/GenBank/DDBJ databases">
        <authorList>
            <person name="Sayadi A."/>
        </authorList>
    </citation>
    <scope>NUCLEOTIDE SEQUENCE [LARGE SCALE GENOMIC DNA]</scope>
</reference>
<dbReference type="Gene3D" id="1.20.5.170">
    <property type="match status" value="1"/>
</dbReference>
<dbReference type="EMBL" id="CAACVG010007727">
    <property type="protein sequence ID" value="VEN46754.1"/>
    <property type="molecule type" value="Genomic_DNA"/>
</dbReference>
<dbReference type="AlphaFoldDB" id="A0A653CHE4"/>
<evidence type="ECO:0000313" key="3">
    <source>
        <dbReference type="Proteomes" id="UP000410492"/>
    </source>
</evidence>
<dbReference type="GO" id="GO:0007076">
    <property type="term" value="P:mitotic chromosome condensation"/>
    <property type="evidence" value="ECO:0007669"/>
    <property type="project" value="TreeGrafter"/>
</dbReference>
<name>A0A653CHE4_CALMS</name>
<keyword evidence="3" id="KW-1185">Reference proteome</keyword>
<dbReference type="GO" id="GO:0000785">
    <property type="term" value="C:chromatin"/>
    <property type="evidence" value="ECO:0007669"/>
    <property type="project" value="TreeGrafter"/>
</dbReference>
<dbReference type="GO" id="GO:0003682">
    <property type="term" value="F:chromatin binding"/>
    <property type="evidence" value="ECO:0007669"/>
    <property type="project" value="TreeGrafter"/>
</dbReference>
<evidence type="ECO:0000313" key="2">
    <source>
        <dbReference type="EMBL" id="VEN46754.1"/>
    </source>
</evidence>
<feature type="compositionally biased region" description="Gly residues" evidence="1">
    <location>
        <begin position="304"/>
        <end position="315"/>
    </location>
</feature>
<accession>A0A653CHE4</accession>
<dbReference type="GO" id="GO:0000796">
    <property type="term" value="C:condensin complex"/>
    <property type="evidence" value="ECO:0007669"/>
    <property type="project" value="TreeGrafter"/>
</dbReference>
<protein>
    <submittedName>
        <fullName evidence="2">Uncharacterized protein</fullName>
    </submittedName>
</protein>
<gene>
    <name evidence="2" type="ORF">CALMAC_LOCUS8745</name>
</gene>
<dbReference type="Proteomes" id="UP000410492">
    <property type="component" value="Unassembled WGS sequence"/>
</dbReference>
<dbReference type="PANTHER" id="PTHR43941">
    <property type="entry name" value="STRUCTURAL MAINTENANCE OF CHROMOSOMES PROTEIN 2"/>
    <property type="match status" value="1"/>
</dbReference>
<sequence>MQQVAQTERERDDYRAQLQATKKQLQETQDCQTKCDNKLGKTLQNLRALQEEKGSLEAKLGQKSIELQSQTEALHKKSEEVKQLRDKVVSLELSVSTGSDEKIKYEEKLEKMRMALARLEDEKRNLQDELARTESRSTKLELQRMSAEGDLQRLQMMLQEKDGVIQKLQEKCENQARMIAGLEERCMSLKSTIDQMTINLEKASQSEYDLKSEIQSLEKALNEAKTTSHTSAERLKQLQKQLANTENERRVLTERLEAAQQSLAELRRNHQILQDQVGRLNNELANVEVQKAGLESQLRMSHWDGGGSGGTGGGISHHEEELRSQLHASQRERSEMKGKLDALNTKLRQLESENSRLERLASKGVSPPSLRTKSYEHAEKYELDSTISELQKCQQEIKELRMKIMQLENVIADKDAELAKLRLQRPGLDITFDRSEVERYRAAQLQAERLLEAREQSHRQQVARLENQVSLLREQLNQEIKRRQQYLLRSSKTDREMQQLRQTLGESLRTVSQDPSLDALLLEHEARRLDNTLSATASLPPAFSSSYFRSSTPQPK</sequence>